<organism evidence="2 3">
    <name type="scientific">Haemaphysalis longicornis</name>
    <name type="common">Bush tick</name>
    <dbReference type="NCBI Taxonomy" id="44386"/>
    <lineage>
        <taxon>Eukaryota</taxon>
        <taxon>Metazoa</taxon>
        <taxon>Ecdysozoa</taxon>
        <taxon>Arthropoda</taxon>
        <taxon>Chelicerata</taxon>
        <taxon>Arachnida</taxon>
        <taxon>Acari</taxon>
        <taxon>Parasitiformes</taxon>
        <taxon>Ixodida</taxon>
        <taxon>Ixodoidea</taxon>
        <taxon>Ixodidae</taxon>
        <taxon>Haemaphysalinae</taxon>
        <taxon>Haemaphysalis</taxon>
    </lineage>
</organism>
<sequence>MQHSGVPTSTAGLQEVQRQTERKEGETVCGAPWVKEIGAPTGKTAQTALGNAKESSTESPILKEDNKPQDSAELGMKERTREESRSDDPESQSLLMNNNEEEKGRTTPVRSQGNGEPTEVTDSPMDSEGWQSGRRKRKRRIRAQTPTQVQPSKQLETQKQLQAQMSQCQNTRAHPIKQHHVGGSNLEVRRRALVVGDTNAHKLKHRALRWAKGDRRLWFYTKERATLREAAEKVDEELRKQTNCQHLVVLHAGQFDLVDDWDPQVEVQWLREKVGQWVQQFPQNHYLIYAIPVMEGNAEETKDKRHRWNELAQDLSRVLGPQVEFVRTAGHITERDMSDDGYSWETAQGLGTRLGKRVCAFLGVAMWQHSAQRSPQHVGNGNPQTQ</sequence>
<dbReference type="OrthoDB" id="10411024at2759"/>
<evidence type="ECO:0000256" key="1">
    <source>
        <dbReference type="SAM" id="MobiDB-lite"/>
    </source>
</evidence>
<gene>
    <name evidence="2" type="ORF">HPB48_000045</name>
</gene>
<dbReference type="Proteomes" id="UP000821853">
    <property type="component" value="Unassembled WGS sequence"/>
</dbReference>
<keyword evidence="3" id="KW-1185">Reference proteome</keyword>
<dbReference type="EMBL" id="JABSTR010000003">
    <property type="protein sequence ID" value="KAH9365797.1"/>
    <property type="molecule type" value="Genomic_DNA"/>
</dbReference>
<name>A0A9J6FRN6_HAELO</name>
<comment type="caution">
    <text evidence="2">The sequence shown here is derived from an EMBL/GenBank/DDBJ whole genome shotgun (WGS) entry which is preliminary data.</text>
</comment>
<feature type="region of interest" description="Disordered" evidence="1">
    <location>
        <begin position="1"/>
        <end position="154"/>
    </location>
</feature>
<evidence type="ECO:0000313" key="2">
    <source>
        <dbReference type="EMBL" id="KAH9365797.1"/>
    </source>
</evidence>
<dbReference type="AlphaFoldDB" id="A0A9J6FRN6"/>
<dbReference type="SUPFAM" id="SSF52266">
    <property type="entry name" value="SGNH hydrolase"/>
    <property type="match status" value="1"/>
</dbReference>
<feature type="compositionally biased region" description="Polar residues" evidence="1">
    <location>
        <begin position="43"/>
        <end position="59"/>
    </location>
</feature>
<accession>A0A9J6FRN6</accession>
<feature type="compositionally biased region" description="Basic residues" evidence="1">
    <location>
        <begin position="133"/>
        <end position="142"/>
    </location>
</feature>
<reference evidence="2 3" key="1">
    <citation type="journal article" date="2020" name="Cell">
        <title>Large-Scale Comparative Analyses of Tick Genomes Elucidate Their Genetic Diversity and Vector Capacities.</title>
        <authorList>
            <consortium name="Tick Genome and Microbiome Consortium (TIGMIC)"/>
            <person name="Jia N."/>
            <person name="Wang J."/>
            <person name="Shi W."/>
            <person name="Du L."/>
            <person name="Sun Y."/>
            <person name="Zhan W."/>
            <person name="Jiang J.F."/>
            <person name="Wang Q."/>
            <person name="Zhang B."/>
            <person name="Ji P."/>
            <person name="Bell-Sakyi L."/>
            <person name="Cui X.M."/>
            <person name="Yuan T.T."/>
            <person name="Jiang B.G."/>
            <person name="Yang W.F."/>
            <person name="Lam T.T."/>
            <person name="Chang Q.C."/>
            <person name="Ding S.J."/>
            <person name="Wang X.J."/>
            <person name="Zhu J.G."/>
            <person name="Ruan X.D."/>
            <person name="Zhao L."/>
            <person name="Wei J.T."/>
            <person name="Ye R.Z."/>
            <person name="Que T.C."/>
            <person name="Du C.H."/>
            <person name="Zhou Y.H."/>
            <person name="Cheng J.X."/>
            <person name="Dai P.F."/>
            <person name="Guo W.B."/>
            <person name="Han X.H."/>
            <person name="Huang E.J."/>
            <person name="Li L.F."/>
            <person name="Wei W."/>
            <person name="Gao Y.C."/>
            <person name="Liu J.Z."/>
            <person name="Shao H.Z."/>
            <person name="Wang X."/>
            <person name="Wang C.C."/>
            <person name="Yang T.C."/>
            <person name="Huo Q.B."/>
            <person name="Li W."/>
            <person name="Chen H.Y."/>
            <person name="Chen S.E."/>
            <person name="Zhou L.G."/>
            <person name="Ni X.B."/>
            <person name="Tian J.H."/>
            <person name="Sheng Y."/>
            <person name="Liu T."/>
            <person name="Pan Y.S."/>
            <person name="Xia L.Y."/>
            <person name="Li J."/>
            <person name="Zhao F."/>
            <person name="Cao W.C."/>
        </authorList>
    </citation>
    <scope>NUCLEOTIDE SEQUENCE [LARGE SCALE GENOMIC DNA]</scope>
    <source>
        <strain evidence="2">HaeL-2018</strain>
    </source>
</reference>
<feature type="compositionally biased region" description="Polar residues" evidence="1">
    <location>
        <begin position="144"/>
        <end position="154"/>
    </location>
</feature>
<feature type="compositionally biased region" description="Basic and acidic residues" evidence="1">
    <location>
        <begin position="61"/>
        <end position="88"/>
    </location>
</feature>
<feature type="compositionally biased region" description="Polar residues" evidence="1">
    <location>
        <begin position="1"/>
        <end position="12"/>
    </location>
</feature>
<evidence type="ECO:0000313" key="3">
    <source>
        <dbReference type="Proteomes" id="UP000821853"/>
    </source>
</evidence>
<protein>
    <submittedName>
        <fullName evidence="2">Uncharacterized protein</fullName>
    </submittedName>
</protein>
<proteinExistence type="predicted"/>
<dbReference type="VEuPathDB" id="VectorBase:HLOH_044434"/>